<proteinExistence type="predicted"/>
<keyword evidence="1" id="KW-0812">Transmembrane</keyword>
<name>A0ABW0W0T3_9BACL</name>
<keyword evidence="1" id="KW-0472">Membrane</keyword>
<dbReference type="PANTHER" id="PTHR33979">
    <property type="entry name" value="OS02G0221600 PROTEIN"/>
    <property type="match status" value="1"/>
</dbReference>
<feature type="transmembrane region" description="Helical" evidence="1">
    <location>
        <begin position="92"/>
        <end position="113"/>
    </location>
</feature>
<organism evidence="2 3">
    <name type="scientific">Paenibacillus solisilvae</name>
    <dbReference type="NCBI Taxonomy" id="2486751"/>
    <lineage>
        <taxon>Bacteria</taxon>
        <taxon>Bacillati</taxon>
        <taxon>Bacillota</taxon>
        <taxon>Bacilli</taxon>
        <taxon>Bacillales</taxon>
        <taxon>Paenibacillaceae</taxon>
        <taxon>Paenibacillus</taxon>
    </lineage>
</organism>
<keyword evidence="1" id="KW-1133">Transmembrane helix</keyword>
<sequence>MPGRLRYNRSDRIEEGNIIKSWLKTAVVLVITAFLTRFIPFSEFFRNVDTLVHELSHGLATLLLSGDVRFINLYADQSGVTYSAYTGSWKSIPISLAGYFGSALFAVLLFFLYSYKKEKAGLIAVAAAAVLGVSLFVRNSYGMLWCGGFALLTLFICYLSRPWLLRGYYLLIAFICLVESVISTLILFSISIQNPQAAGDAANLSHATYVPAICWALLFVGFSLWSARLSVKLFAKRGFK</sequence>
<evidence type="ECO:0000313" key="3">
    <source>
        <dbReference type="Proteomes" id="UP001596047"/>
    </source>
</evidence>
<dbReference type="EMBL" id="JBHSOW010000043">
    <property type="protein sequence ID" value="MFC5650026.1"/>
    <property type="molecule type" value="Genomic_DNA"/>
</dbReference>
<reference evidence="3" key="1">
    <citation type="journal article" date="2019" name="Int. J. Syst. Evol. Microbiol.">
        <title>The Global Catalogue of Microorganisms (GCM) 10K type strain sequencing project: providing services to taxonomists for standard genome sequencing and annotation.</title>
        <authorList>
            <consortium name="The Broad Institute Genomics Platform"/>
            <consortium name="The Broad Institute Genome Sequencing Center for Infectious Disease"/>
            <person name="Wu L."/>
            <person name="Ma J."/>
        </authorList>
    </citation>
    <scope>NUCLEOTIDE SEQUENCE [LARGE SCALE GENOMIC DNA]</scope>
    <source>
        <strain evidence="3">CGMCC 1.3240</strain>
    </source>
</reference>
<comment type="caution">
    <text evidence="2">The sequence shown here is derived from an EMBL/GenBank/DDBJ whole genome shotgun (WGS) entry which is preliminary data.</text>
</comment>
<keyword evidence="3" id="KW-1185">Reference proteome</keyword>
<feature type="transmembrane region" description="Helical" evidence="1">
    <location>
        <begin position="120"/>
        <end position="136"/>
    </location>
</feature>
<feature type="transmembrane region" description="Helical" evidence="1">
    <location>
        <begin position="21"/>
        <end position="39"/>
    </location>
</feature>
<dbReference type="RefSeq" id="WP_379188606.1">
    <property type="nucleotide sequence ID" value="NZ_JBHSOW010000043.1"/>
</dbReference>
<feature type="transmembrane region" description="Helical" evidence="1">
    <location>
        <begin position="208"/>
        <end position="227"/>
    </location>
</feature>
<dbReference type="Pfam" id="PF13398">
    <property type="entry name" value="Peptidase_M50B"/>
    <property type="match status" value="1"/>
</dbReference>
<protein>
    <submittedName>
        <fullName evidence="2">M50 family metallopeptidase</fullName>
    </submittedName>
</protein>
<evidence type="ECO:0000313" key="2">
    <source>
        <dbReference type="EMBL" id="MFC5650026.1"/>
    </source>
</evidence>
<feature type="transmembrane region" description="Helical" evidence="1">
    <location>
        <begin position="142"/>
        <end position="160"/>
    </location>
</feature>
<dbReference type="InterPro" id="IPR049500">
    <property type="entry name" value="Peptidase_M50B-like"/>
</dbReference>
<accession>A0ABW0W0T3</accession>
<dbReference type="PANTHER" id="PTHR33979:SF2">
    <property type="entry name" value="PEPTIDASE M50B-LIKE-DOMAIN-CONTAINING PROTEIN"/>
    <property type="match status" value="1"/>
</dbReference>
<feature type="transmembrane region" description="Helical" evidence="1">
    <location>
        <begin position="167"/>
        <end position="188"/>
    </location>
</feature>
<evidence type="ECO:0000256" key="1">
    <source>
        <dbReference type="SAM" id="Phobius"/>
    </source>
</evidence>
<gene>
    <name evidence="2" type="ORF">ACFPYJ_13030</name>
</gene>
<dbReference type="Proteomes" id="UP001596047">
    <property type="component" value="Unassembled WGS sequence"/>
</dbReference>